<dbReference type="GO" id="GO:0045892">
    <property type="term" value="P:negative regulation of DNA-templated transcription"/>
    <property type="evidence" value="ECO:0007669"/>
    <property type="project" value="UniProtKB-ARBA"/>
</dbReference>
<keyword evidence="2 4" id="KW-0238">DNA-binding</keyword>
<evidence type="ECO:0000313" key="6">
    <source>
        <dbReference type="EMBL" id="SJZ48544.1"/>
    </source>
</evidence>
<gene>
    <name evidence="6" type="ORF">SAMN02745110_00614</name>
</gene>
<dbReference type="InterPro" id="IPR001647">
    <property type="entry name" value="HTH_TetR"/>
</dbReference>
<keyword evidence="7" id="KW-1185">Reference proteome</keyword>
<dbReference type="InterPro" id="IPR049149">
    <property type="entry name" value="TetR/AcrR_C"/>
</dbReference>
<dbReference type="AlphaFoldDB" id="A0A1T4L1E8"/>
<proteinExistence type="predicted"/>
<evidence type="ECO:0000256" key="2">
    <source>
        <dbReference type="ARBA" id="ARBA00023125"/>
    </source>
</evidence>
<dbReference type="InterPro" id="IPR023772">
    <property type="entry name" value="DNA-bd_HTH_TetR-type_CS"/>
</dbReference>
<name>A0A1T4L1E8_9FIRM</name>
<dbReference type="EMBL" id="FUXA01000005">
    <property type="protein sequence ID" value="SJZ48544.1"/>
    <property type="molecule type" value="Genomic_DNA"/>
</dbReference>
<dbReference type="GO" id="GO:0003677">
    <property type="term" value="F:DNA binding"/>
    <property type="evidence" value="ECO:0007669"/>
    <property type="project" value="UniProtKB-UniRule"/>
</dbReference>
<dbReference type="Gene3D" id="1.10.357.10">
    <property type="entry name" value="Tetracycline Repressor, domain 2"/>
    <property type="match status" value="1"/>
</dbReference>
<dbReference type="FunFam" id="1.10.10.60:FF:000141">
    <property type="entry name" value="TetR family transcriptional regulator"/>
    <property type="match status" value="1"/>
</dbReference>
<dbReference type="Pfam" id="PF21303">
    <property type="entry name" value="TetR_C_39"/>
    <property type="match status" value="1"/>
</dbReference>
<protein>
    <submittedName>
        <fullName evidence="6">Transcriptional regulator, TetR family</fullName>
    </submittedName>
</protein>
<dbReference type="PANTHER" id="PTHR43479:SF11">
    <property type="entry name" value="ACREF_ENVCD OPERON REPRESSOR-RELATED"/>
    <property type="match status" value="1"/>
</dbReference>
<accession>A0A1T4L1E8</accession>
<evidence type="ECO:0000256" key="3">
    <source>
        <dbReference type="ARBA" id="ARBA00023163"/>
    </source>
</evidence>
<feature type="DNA-binding region" description="H-T-H motif" evidence="4">
    <location>
        <begin position="41"/>
        <end position="60"/>
    </location>
</feature>
<sequence length="224" mass="25352">MRLGYEWVLVMRVVKSAEERKNEILDVAEQLFAEKGFDNASTNDIIKRIGIARGTLYHHFKSKEEILDAIVNRITNAGIARAKIIVSDKTIPLQDRLTGIILALNVSGDVQEEVFEQIHKPQNALLHQKMQEQLLSGVVPIITTLIEEGNEIGLFDSKYPAEAAEMIMIYSSVAFDEFSDLSAREIEIKGKAFICHIERILSAKENSLVEPIMIIFKKQMKQKN</sequence>
<dbReference type="Proteomes" id="UP000189857">
    <property type="component" value="Unassembled WGS sequence"/>
</dbReference>
<evidence type="ECO:0000313" key="7">
    <source>
        <dbReference type="Proteomes" id="UP000189857"/>
    </source>
</evidence>
<dbReference type="PRINTS" id="PR00455">
    <property type="entry name" value="HTHTETR"/>
</dbReference>
<dbReference type="InterPro" id="IPR050624">
    <property type="entry name" value="HTH-type_Tx_Regulator"/>
</dbReference>
<dbReference type="Pfam" id="PF00440">
    <property type="entry name" value="TetR_N"/>
    <property type="match status" value="1"/>
</dbReference>
<feature type="domain" description="HTH tetR-type" evidence="5">
    <location>
        <begin position="18"/>
        <end position="78"/>
    </location>
</feature>
<keyword evidence="1" id="KW-0805">Transcription regulation</keyword>
<organism evidence="6 7">
    <name type="scientific">Eubacterium ruminantium</name>
    <dbReference type="NCBI Taxonomy" id="42322"/>
    <lineage>
        <taxon>Bacteria</taxon>
        <taxon>Bacillati</taxon>
        <taxon>Bacillota</taxon>
        <taxon>Clostridia</taxon>
        <taxon>Eubacteriales</taxon>
        <taxon>Eubacteriaceae</taxon>
        <taxon>Eubacterium</taxon>
    </lineage>
</organism>
<dbReference type="PANTHER" id="PTHR43479">
    <property type="entry name" value="ACREF/ENVCD OPERON REPRESSOR-RELATED"/>
    <property type="match status" value="1"/>
</dbReference>
<dbReference type="PROSITE" id="PS50977">
    <property type="entry name" value="HTH_TETR_2"/>
    <property type="match status" value="1"/>
</dbReference>
<reference evidence="6 7" key="1">
    <citation type="submission" date="2017-02" db="EMBL/GenBank/DDBJ databases">
        <authorList>
            <person name="Peterson S.W."/>
        </authorList>
    </citation>
    <scope>NUCLEOTIDE SEQUENCE [LARGE SCALE GENOMIC DNA]</scope>
    <source>
        <strain evidence="6 7">ATCC 17233</strain>
    </source>
</reference>
<keyword evidence="3" id="KW-0804">Transcription</keyword>
<evidence type="ECO:0000256" key="4">
    <source>
        <dbReference type="PROSITE-ProRule" id="PRU00335"/>
    </source>
</evidence>
<dbReference type="InterPro" id="IPR009057">
    <property type="entry name" value="Homeodomain-like_sf"/>
</dbReference>
<dbReference type="SUPFAM" id="SSF46689">
    <property type="entry name" value="Homeodomain-like"/>
    <property type="match status" value="1"/>
</dbReference>
<dbReference type="PROSITE" id="PS01081">
    <property type="entry name" value="HTH_TETR_1"/>
    <property type="match status" value="1"/>
</dbReference>
<evidence type="ECO:0000259" key="5">
    <source>
        <dbReference type="PROSITE" id="PS50977"/>
    </source>
</evidence>
<evidence type="ECO:0000256" key="1">
    <source>
        <dbReference type="ARBA" id="ARBA00023015"/>
    </source>
</evidence>